<organism evidence="1 2">
    <name type="scientific">Monoraphidium neglectum</name>
    <dbReference type="NCBI Taxonomy" id="145388"/>
    <lineage>
        <taxon>Eukaryota</taxon>
        <taxon>Viridiplantae</taxon>
        <taxon>Chlorophyta</taxon>
        <taxon>core chlorophytes</taxon>
        <taxon>Chlorophyceae</taxon>
        <taxon>CS clade</taxon>
        <taxon>Sphaeropleales</taxon>
        <taxon>Selenastraceae</taxon>
        <taxon>Monoraphidium</taxon>
    </lineage>
</organism>
<evidence type="ECO:0000313" key="1">
    <source>
        <dbReference type="EMBL" id="KIY94220.1"/>
    </source>
</evidence>
<gene>
    <name evidence="1" type="ORF">MNEG_13743</name>
</gene>
<feature type="non-terminal residue" evidence="1">
    <location>
        <position position="1"/>
    </location>
</feature>
<dbReference type="KEGG" id="mng:MNEG_13743"/>
<dbReference type="Proteomes" id="UP000054498">
    <property type="component" value="Unassembled WGS sequence"/>
</dbReference>
<reference evidence="1 2" key="1">
    <citation type="journal article" date="2013" name="BMC Genomics">
        <title>Reconstruction of the lipid metabolism for the microalga Monoraphidium neglectum from its genome sequence reveals characteristics suitable for biofuel production.</title>
        <authorList>
            <person name="Bogen C."/>
            <person name="Al-Dilaimi A."/>
            <person name="Albersmeier A."/>
            <person name="Wichmann J."/>
            <person name="Grundmann M."/>
            <person name="Rupp O."/>
            <person name="Lauersen K.J."/>
            <person name="Blifernez-Klassen O."/>
            <person name="Kalinowski J."/>
            <person name="Goesmann A."/>
            <person name="Mussgnug J.H."/>
            <person name="Kruse O."/>
        </authorList>
    </citation>
    <scope>NUCLEOTIDE SEQUENCE [LARGE SCALE GENOMIC DNA]</scope>
    <source>
        <strain evidence="1 2">SAG 48.87</strain>
    </source>
</reference>
<keyword evidence="2" id="KW-1185">Reference proteome</keyword>
<dbReference type="AlphaFoldDB" id="A0A0D2MGR0"/>
<dbReference type="RefSeq" id="XP_013893240.1">
    <property type="nucleotide sequence ID" value="XM_014037786.1"/>
</dbReference>
<proteinExistence type="predicted"/>
<protein>
    <submittedName>
        <fullName evidence="1">Uncharacterized protein</fullName>
    </submittedName>
</protein>
<sequence>APRGGAFEAQVAPATMTSSCDLDDGLCWVSYDDADVMPSRDARLAALHPEIFRCMADVPIHLTYSEDETD</sequence>
<dbReference type="GeneID" id="25731236"/>
<accession>A0A0D2MGR0</accession>
<evidence type="ECO:0000313" key="2">
    <source>
        <dbReference type="Proteomes" id="UP000054498"/>
    </source>
</evidence>
<name>A0A0D2MGR0_9CHLO</name>
<dbReference type="EMBL" id="KK104236">
    <property type="protein sequence ID" value="KIY94220.1"/>
    <property type="molecule type" value="Genomic_DNA"/>
</dbReference>